<comment type="caution">
    <text evidence="5">The sequence shown here is derived from an EMBL/GenBank/DDBJ whole genome shotgun (WGS) entry which is preliminary data.</text>
</comment>
<organism evidence="5 6">
    <name type="scientific">Nitrobacter winogradskyi</name>
    <name type="common">Nitrobacter agilis</name>
    <dbReference type="NCBI Taxonomy" id="913"/>
    <lineage>
        <taxon>Bacteria</taxon>
        <taxon>Pseudomonadati</taxon>
        <taxon>Pseudomonadota</taxon>
        <taxon>Alphaproteobacteria</taxon>
        <taxon>Hyphomicrobiales</taxon>
        <taxon>Nitrobacteraceae</taxon>
        <taxon>Nitrobacter</taxon>
    </lineage>
</organism>
<dbReference type="GO" id="GO:0032259">
    <property type="term" value="P:methylation"/>
    <property type="evidence" value="ECO:0007669"/>
    <property type="project" value="UniProtKB-KW"/>
</dbReference>
<gene>
    <name evidence="5" type="ORF">NWI01_07320</name>
</gene>
<dbReference type="PANTHER" id="PTHR43464:SF19">
    <property type="entry name" value="UBIQUINONE BIOSYNTHESIS O-METHYLTRANSFERASE, MITOCHONDRIAL"/>
    <property type="match status" value="1"/>
</dbReference>
<keyword evidence="2" id="KW-0808">Transferase</keyword>
<dbReference type="EMBL" id="BJNF01000017">
    <property type="protein sequence ID" value="GEC14840.1"/>
    <property type="molecule type" value="Genomic_DNA"/>
</dbReference>
<evidence type="ECO:0000313" key="6">
    <source>
        <dbReference type="Proteomes" id="UP000318825"/>
    </source>
</evidence>
<feature type="domain" description="Methyltransferase" evidence="4">
    <location>
        <begin position="58"/>
        <end position="166"/>
    </location>
</feature>
<keyword evidence="1" id="KW-0489">Methyltransferase</keyword>
<evidence type="ECO:0000256" key="1">
    <source>
        <dbReference type="ARBA" id="ARBA00022603"/>
    </source>
</evidence>
<name>A0A4Y3W9Z5_NITWI</name>
<dbReference type="PANTHER" id="PTHR43464">
    <property type="entry name" value="METHYLTRANSFERASE"/>
    <property type="match status" value="1"/>
</dbReference>
<reference evidence="5 6" key="1">
    <citation type="submission" date="2019-06" db="EMBL/GenBank/DDBJ databases">
        <title>Whole genome shotgun sequence of Nitrobacter winogradskyi NBRC 14297.</title>
        <authorList>
            <person name="Hosoyama A."/>
            <person name="Uohara A."/>
            <person name="Ohji S."/>
            <person name="Ichikawa N."/>
        </authorList>
    </citation>
    <scope>NUCLEOTIDE SEQUENCE [LARGE SCALE GENOMIC DNA]</scope>
    <source>
        <strain evidence="5 6">NBRC 14297</strain>
    </source>
</reference>
<sequence length="288" mass="30947">MSNPPLSEAGTATVEDQDGKARANYVLGHSDQELERLGSQGALFSGLTRDLLVRAGLKKGMQVLDVGCGVGDVSLIAADLVSQSGSLKGIDPAAEALAIARMRLDADGKSWASLSPGTLESLEDCSRFDAVIGRFILIHLANPAEALSRLRDRLRTGAIISFIEFDLSTAAVYPPLTLFQQCLGWICEVYRRIGRQIDMGVALFSTFRAAGLTPQMAGLTRITAADEAAMDFLIDSVRSMLPAIVKLGIATEEIVGLDTLRQRLLEEVASDEYCVFYPRLVGAWATVP</sequence>
<dbReference type="Pfam" id="PF13847">
    <property type="entry name" value="Methyltransf_31"/>
    <property type="match status" value="1"/>
</dbReference>
<keyword evidence="3" id="KW-0949">S-adenosyl-L-methionine</keyword>
<dbReference type="InterPro" id="IPR029063">
    <property type="entry name" value="SAM-dependent_MTases_sf"/>
</dbReference>
<dbReference type="GO" id="GO:0008168">
    <property type="term" value="F:methyltransferase activity"/>
    <property type="evidence" value="ECO:0007669"/>
    <property type="project" value="UniProtKB-KW"/>
</dbReference>
<dbReference type="CDD" id="cd02440">
    <property type="entry name" value="AdoMet_MTases"/>
    <property type="match status" value="1"/>
</dbReference>
<evidence type="ECO:0000256" key="2">
    <source>
        <dbReference type="ARBA" id="ARBA00022679"/>
    </source>
</evidence>
<dbReference type="RefSeq" id="WP_141382598.1">
    <property type="nucleotide sequence ID" value="NZ_BJNF01000017.1"/>
</dbReference>
<accession>A0A4Y3W9Z5</accession>
<dbReference type="OrthoDB" id="9770485at2"/>
<dbReference type="InterPro" id="IPR025714">
    <property type="entry name" value="Methyltranfer_dom"/>
</dbReference>
<dbReference type="AlphaFoldDB" id="A0A4Y3W9Z5"/>
<protein>
    <recommendedName>
        <fullName evidence="4">Methyltransferase domain-containing protein</fullName>
    </recommendedName>
</protein>
<dbReference type="Gene3D" id="3.40.50.150">
    <property type="entry name" value="Vaccinia Virus protein VP39"/>
    <property type="match status" value="1"/>
</dbReference>
<evidence type="ECO:0000313" key="5">
    <source>
        <dbReference type="EMBL" id="GEC14840.1"/>
    </source>
</evidence>
<proteinExistence type="predicted"/>
<evidence type="ECO:0000259" key="4">
    <source>
        <dbReference type="Pfam" id="PF13847"/>
    </source>
</evidence>
<evidence type="ECO:0000256" key="3">
    <source>
        <dbReference type="ARBA" id="ARBA00022691"/>
    </source>
</evidence>
<dbReference type="Proteomes" id="UP000318825">
    <property type="component" value="Unassembled WGS sequence"/>
</dbReference>
<dbReference type="SUPFAM" id="SSF53335">
    <property type="entry name" value="S-adenosyl-L-methionine-dependent methyltransferases"/>
    <property type="match status" value="1"/>
</dbReference>